<dbReference type="AlphaFoldDB" id="A0A8T0EQ45"/>
<feature type="domain" description="PiggyBac transposable element-derived protein" evidence="2">
    <location>
        <begin position="103"/>
        <end position="182"/>
    </location>
</feature>
<dbReference type="InterPro" id="IPR029526">
    <property type="entry name" value="PGBD"/>
</dbReference>
<reference evidence="3" key="2">
    <citation type="submission" date="2020-06" db="EMBL/GenBank/DDBJ databases">
        <authorList>
            <person name="Sheffer M."/>
        </authorList>
    </citation>
    <scope>NUCLEOTIDE SEQUENCE</scope>
</reference>
<feature type="region of interest" description="Disordered" evidence="1">
    <location>
        <begin position="21"/>
        <end position="47"/>
    </location>
</feature>
<feature type="compositionally biased region" description="Polar residues" evidence="1">
    <location>
        <begin position="34"/>
        <end position="47"/>
    </location>
</feature>
<evidence type="ECO:0000256" key="1">
    <source>
        <dbReference type="SAM" id="MobiDB-lite"/>
    </source>
</evidence>
<proteinExistence type="predicted"/>
<gene>
    <name evidence="3" type="ORF">HNY73_014788</name>
</gene>
<dbReference type="Proteomes" id="UP000807504">
    <property type="component" value="Unassembled WGS sequence"/>
</dbReference>
<keyword evidence="4" id="KW-1185">Reference proteome</keyword>
<evidence type="ECO:0000313" key="4">
    <source>
        <dbReference type="Proteomes" id="UP000807504"/>
    </source>
</evidence>
<comment type="caution">
    <text evidence="3">The sequence shown here is derived from an EMBL/GenBank/DDBJ whole genome shotgun (WGS) entry which is preliminary data.</text>
</comment>
<evidence type="ECO:0000259" key="2">
    <source>
        <dbReference type="Pfam" id="PF13843"/>
    </source>
</evidence>
<organism evidence="3 4">
    <name type="scientific">Argiope bruennichi</name>
    <name type="common">Wasp spider</name>
    <name type="synonym">Aranea bruennichi</name>
    <dbReference type="NCBI Taxonomy" id="94029"/>
    <lineage>
        <taxon>Eukaryota</taxon>
        <taxon>Metazoa</taxon>
        <taxon>Ecdysozoa</taxon>
        <taxon>Arthropoda</taxon>
        <taxon>Chelicerata</taxon>
        <taxon>Arachnida</taxon>
        <taxon>Araneae</taxon>
        <taxon>Araneomorphae</taxon>
        <taxon>Entelegynae</taxon>
        <taxon>Araneoidea</taxon>
        <taxon>Araneidae</taxon>
        <taxon>Argiope</taxon>
    </lineage>
</organism>
<dbReference type="Pfam" id="PF13843">
    <property type="entry name" value="DDE_Tnp_1_7"/>
    <property type="match status" value="1"/>
</dbReference>
<reference evidence="3" key="1">
    <citation type="journal article" date="2020" name="bioRxiv">
        <title>Chromosome-level reference genome of the European wasp spider Argiope bruennichi: a resource for studies on range expansion and evolutionary adaptation.</title>
        <authorList>
            <person name="Sheffer M.M."/>
            <person name="Hoppe A."/>
            <person name="Krehenwinkel H."/>
            <person name="Uhl G."/>
            <person name="Kuss A.W."/>
            <person name="Jensen L."/>
            <person name="Jensen C."/>
            <person name="Gillespie R.G."/>
            <person name="Hoff K.J."/>
            <person name="Prost S."/>
        </authorList>
    </citation>
    <scope>NUCLEOTIDE SEQUENCE</scope>
</reference>
<accession>A0A8T0EQ45</accession>
<evidence type="ECO:0000313" key="3">
    <source>
        <dbReference type="EMBL" id="KAF8778013.1"/>
    </source>
</evidence>
<dbReference type="EMBL" id="JABXBU010002072">
    <property type="protein sequence ID" value="KAF8778013.1"/>
    <property type="molecule type" value="Genomic_DNA"/>
</dbReference>
<sequence>MANRRNLSHADIAKLIEASDSEEVSEYENHTSDAIESESSNNDFDTGIQQMSCKGSIQSKNREIKWKLDPLPHSSQSTADNIIKTTPGVTRYTTTKISDVKSAFDIVFNSTIENEIINMTNIGRKKVYRKMWKNIESKTFQAYIGLLLLAGVYKSHEESTKSLWDKETGRNIFRATISLETFCNL</sequence>
<protein>
    <recommendedName>
        <fullName evidence="2">PiggyBac transposable element-derived protein domain-containing protein</fullName>
    </recommendedName>
</protein>
<name>A0A8T0EQ45_ARGBR</name>